<evidence type="ECO:0000313" key="2">
    <source>
        <dbReference type="EMBL" id="TQN31703.1"/>
    </source>
</evidence>
<reference evidence="2 3" key="1">
    <citation type="submission" date="2019-06" db="EMBL/GenBank/DDBJ databases">
        <title>Sequencing the genomes of 1000 actinobacteria strains.</title>
        <authorList>
            <person name="Klenk H.-P."/>
        </authorList>
    </citation>
    <scope>NUCLEOTIDE SEQUENCE [LARGE SCALE GENOMIC DNA]</scope>
    <source>
        <strain evidence="2 3">DSM 45015</strain>
    </source>
</reference>
<organism evidence="2 3">
    <name type="scientific">Haloactinospora alba</name>
    <dbReference type="NCBI Taxonomy" id="405555"/>
    <lineage>
        <taxon>Bacteria</taxon>
        <taxon>Bacillati</taxon>
        <taxon>Actinomycetota</taxon>
        <taxon>Actinomycetes</taxon>
        <taxon>Streptosporangiales</taxon>
        <taxon>Nocardiopsidaceae</taxon>
        <taxon>Haloactinospora</taxon>
    </lineage>
</organism>
<gene>
    <name evidence="2" type="ORF">FHX37_1623</name>
</gene>
<feature type="compositionally biased region" description="Basic and acidic residues" evidence="1">
    <location>
        <begin position="370"/>
        <end position="379"/>
    </location>
</feature>
<name>A0A543NIN1_9ACTN</name>
<sequence length="485" mass="52197">MTTPSPTWGCDVFVSVTCNDGRVIDEFRSAFQELIDSSVTAGTGFSTAVHRVYQLAPHVPAQERALAMEALGPVLAGDHGTPGVIADLMVVAGAMAEIGTPPGATGVEVLRQLVFSGRGAVRFLEAWDRTGGGALPDPDSVGEADQDRVTPHLGDDAPVMTVAWWTIRRGGLAAKTMLTDPDVRAALRRDTALHSELTSIAQQLRSSLWEFDEISTLLRMVHANSLVVLDSSSGRGFRVRFDGISDNQQLHTLLADELVGADSYGLDGQRPDPRCSAAFRDADPHDEYVYGWWNLLVADGTDVTTGHAPADIPHAGDERLVTLQRRSQPRPWKAQRRHPQVQGWLVVERELSEEERAAWWELSPVEPAPAEDRGERGPETPEAFTNAAQVSRFVEDILNTGTREDAAAPPSEAPRAAEEGTARSSELTEAFPAVDDGAEAPSGDPPGETTRHDAPGEGSDVSGPRFLPPLPPGVSDSSAWGPRWL</sequence>
<protein>
    <submittedName>
        <fullName evidence="2">Uncharacterized protein</fullName>
    </submittedName>
</protein>
<accession>A0A543NIN1</accession>
<feature type="region of interest" description="Disordered" evidence="1">
    <location>
        <begin position="362"/>
        <end position="485"/>
    </location>
</feature>
<evidence type="ECO:0000313" key="3">
    <source>
        <dbReference type="Proteomes" id="UP000317422"/>
    </source>
</evidence>
<keyword evidence="3" id="KW-1185">Reference proteome</keyword>
<proteinExistence type="predicted"/>
<evidence type="ECO:0000256" key="1">
    <source>
        <dbReference type="SAM" id="MobiDB-lite"/>
    </source>
</evidence>
<dbReference type="Proteomes" id="UP000317422">
    <property type="component" value="Unassembled WGS sequence"/>
</dbReference>
<dbReference type="AlphaFoldDB" id="A0A543NIN1"/>
<comment type="caution">
    <text evidence="2">The sequence shown here is derived from an EMBL/GenBank/DDBJ whole genome shotgun (WGS) entry which is preliminary data.</text>
</comment>
<dbReference type="EMBL" id="VFQC01000001">
    <property type="protein sequence ID" value="TQN31703.1"/>
    <property type="molecule type" value="Genomic_DNA"/>
</dbReference>